<dbReference type="EMBL" id="UZAH01026227">
    <property type="protein sequence ID" value="VDO77404.1"/>
    <property type="molecule type" value="Genomic_DNA"/>
</dbReference>
<dbReference type="WBParaSite" id="HPBE_0000869201-mRNA-1">
    <property type="protein sequence ID" value="HPBE_0000869201-mRNA-1"/>
    <property type="gene ID" value="HPBE_0000869201"/>
</dbReference>
<feature type="compositionally biased region" description="Basic and acidic residues" evidence="1">
    <location>
        <begin position="22"/>
        <end position="37"/>
    </location>
</feature>
<evidence type="ECO:0000313" key="3">
    <source>
        <dbReference type="Proteomes" id="UP000050761"/>
    </source>
</evidence>
<dbReference type="AlphaFoldDB" id="A0A183FMP8"/>
<organism evidence="3 4">
    <name type="scientific">Heligmosomoides polygyrus</name>
    <name type="common">Parasitic roundworm</name>
    <dbReference type="NCBI Taxonomy" id="6339"/>
    <lineage>
        <taxon>Eukaryota</taxon>
        <taxon>Metazoa</taxon>
        <taxon>Ecdysozoa</taxon>
        <taxon>Nematoda</taxon>
        <taxon>Chromadorea</taxon>
        <taxon>Rhabditida</taxon>
        <taxon>Rhabditina</taxon>
        <taxon>Rhabditomorpha</taxon>
        <taxon>Strongyloidea</taxon>
        <taxon>Heligmosomidae</taxon>
        <taxon>Heligmosomoides</taxon>
    </lineage>
</organism>
<reference evidence="4" key="2">
    <citation type="submission" date="2019-09" db="UniProtKB">
        <authorList>
            <consortium name="WormBaseParasite"/>
        </authorList>
    </citation>
    <scope>IDENTIFICATION</scope>
</reference>
<feature type="compositionally biased region" description="Basic and acidic residues" evidence="1">
    <location>
        <begin position="1"/>
        <end position="13"/>
    </location>
</feature>
<reference evidence="2 3" key="1">
    <citation type="submission" date="2018-11" db="EMBL/GenBank/DDBJ databases">
        <authorList>
            <consortium name="Pathogen Informatics"/>
        </authorList>
    </citation>
    <scope>NUCLEOTIDE SEQUENCE [LARGE SCALE GENOMIC DNA]</scope>
</reference>
<accession>A0A3P7YYE6</accession>
<dbReference type="Proteomes" id="UP000050761">
    <property type="component" value="Unassembled WGS sequence"/>
</dbReference>
<feature type="region of interest" description="Disordered" evidence="1">
    <location>
        <begin position="1"/>
        <end position="37"/>
    </location>
</feature>
<protein>
    <submittedName>
        <fullName evidence="4">Fibronectin type-III domain-containing protein</fullName>
    </submittedName>
</protein>
<name>A0A183FMP8_HELPZ</name>
<accession>A0A183FMP8</accession>
<sequence>MPSESERLLRDVGDTSSQAGRLLKDIGDMSHKPERPLRNMCDTSSDALNTTWVTPGLNPDVCYSTYRKGQMDGQTDGRTDGYI</sequence>
<evidence type="ECO:0000313" key="4">
    <source>
        <dbReference type="WBParaSite" id="HPBE_0000869201-mRNA-1"/>
    </source>
</evidence>
<evidence type="ECO:0000256" key="1">
    <source>
        <dbReference type="SAM" id="MobiDB-lite"/>
    </source>
</evidence>
<keyword evidence="3" id="KW-1185">Reference proteome</keyword>
<gene>
    <name evidence="2" type="ORF">HPBE_LOCUS8693</name>
</gene>
<evidence type="ECO:0000313" key="2">
    <source>
        <dbReference type="EMBL" id="VDO77404.1"/>
    </source>
</evidence>
<proteinExistence type="predicted"/>